<gene>
    <name evidence="2" type="ordered locus">XF_1119</name>
</gene>
<proteinExistence type="predicted"/>
<dbReference type="EMBL" id="AE003849">
    <property type="protein sequence ID" value="AAF83929.1"/>
    <property type="molecule type" value="Genomic_DNA"/>
</dbReference>
<evidence type="ECO:0000313" key="3">
    <source>
        <dbReference type="Proteomes" id="UP000000812"/>
    </source>
</evidence>
<evidence type="ECO:0000256" key="1">
    <source>
        <dbReference type="SAM" id="MobiDB-lite"/>
    </source>
</evidence>
<evidence type="ECO:0000313" key="2">
    <source>
        <dbReference type="EMBL" id="AAF83929.1"/>
    </source>
</evidence>
<feature type="region of interest" description="Disordered" evidence="1">
    <location>
        <begin position="1"/>
        <end position="24"/>
    </location>
</feature>
<dbReference type="HOGENOM" id="CLU_1958731_0_0_6"/>
<reference evidence="2 3" key="1">
    <citation type="journal article" date="2000" name="Nature">
        <title>The genome sequence of the plant pathogen Xylella fastidiosa.</title>
        <authorList>
            <person name="Simpson A.J."/>
            <person name="Reinach F.C."/>
            <person name="Arruda P."/>
            <person name="Abreu F.A."/>
            <person name="Acencio M."/>
            <person name="Alvarenga R."/>
            <person name="Alves L.M."/>
            <person name="Araya J.E."/>
            <person name="Baia G.S."/>
            <person name="Baptista C.S."/>
            <person name="Barros M.H."/>
            <person name="Bonaccorsi E.D."/>
            <person name="Bordin S."/>
            <person name="Bove J.M."/>
            <person name="Briones M.R."/>
            <person name="Bueno M.R."/>
            <person name="Camargo A.A."/>
            <person name="Camargo L.E."/>
            <person name="Carraro D.M."/>
            <person name="Carrer H."/>
            <person name="Colauto N.B."/>
            <person name="Colombo C."/>
            <person name="Costa F.F."/>
            <person name="Costa M.C."/>
            <person name="Costa-Neto C.M."/>
            <person name="Coutinho L.L."/>
            <person name="Cristofani M."/>
            <person name="Dias-Neto E."/>
            <person name="Docena C."/>
            <person name="El-Dorry H."/>
            <person name="Facincani A.P."/>
            <person name="Ferreira A.J."/>
            <person name="Ferreira V.C."/>
            <person name="Ferro J.A."/>
            <person name="Fraga J.S."/>
            <person name="Franca S.C."/>
            <person name="Franco M.C."/>
            <person name="Frohme M."/>
            <person name="Furlan L.R."/>
            <person name="Garnier M."/>
            <person name="Goldman G.H."/>
            <person name="Goldman M.H."/>
            <person name="Gomes S.L."/>
            <person name="Gruber A."/>
            <person name="Ho P.L."/>
            <person name="Hoheisel J.D."/>
            <person name="Junqueira M.L."/>
            <person name="Kemper E.L."/>
            <person name="Kitajima J.P."/>
            <person name="Krieger J.E."/>
            <person name="Kuramae E.E."/>
            <person name="Laigret F."/>
            <person name="Lambais M.R."/>
            <person name="Leite L.C."/>
            <person name="Lemos E.G."/>
            <person name="Lemos M.V."/>
            <person name="Lopes S.A."/>
            <person name="Lopes C.R."/>
            <person name="Machado J.A."/>
            <person name="Machado M.A."/>
            <person name="Madeira A.M."/>
            <person name="Madeira H.M."/>
            <person name="Marino C.L."/>
            <person name="Marques M.V."/>
            <person name="Martins E.A."/>
            <person name="Martins E.M."/>
            <person name="Matsukuma A.Y."/>
            <person name="Menck C.F."/>
            <person name="Miracca E.C."/>
            <person name="Miyaki C.Y."/>
            <person name="Monteriro-Vitorello C.B."/>
            <person name="Moon D.H."/>
            <person name="Nagai M.A."/>
            <person name="Nascimento A.L."/>
            <person name="Netto L.E."/>
            <person name="Nhani A.Jr."/>
            <person name="Nobrega F.G."/>
            <person name="Nunes L.R."/>
            <person name="Oliveira M.A."/>
            <person name="de Oliveira M.C."/>
            <person name="de Oliveira R.C."/>
            <person name="Palmieri D.A."/>
            <person name="Paris A."/>
            <person name="Peixoto B.R."/>
            <person name="Pereira G.A."/>
            <person name="Pereira H.A.Jr."/>
            <person name="Pesquero J.B."/>
            <person name="Quaggio R.B."/>
            <person name="Roberto P.G."/>
            <person name="Rodrigues V."/>
            <person name="de M Rosa A.J."/>
            <person name="de Rosa V.E.Jr."/>
            <person name="de Sa R.G."/>
            <person name="Santelli R.V."/>
            <person name="Sawasaki H.E."/>
            <person name="da Silva A.C."/>
            <person name="da Silva A.M."/>
            <person name="da Silva F.R."/>
            <person name="da Silva W.A.Jr."/>
            <person name="da Silveira J.F."/>
            <person name="Silvestri M.L."/>
            <person name="Siqueira W.J."/>
            <person name="de Souza A.A."/>
            <person name="de Souza A.P."/>
            <person name="Terenzi M.F."/>
            <person name="Truffi D."/>
            <person name="Tsai S.M."/>
            <person name="Tsuhako M.H."/>
            <person name="Vallada H."/>
            <person name="Van Sluys M.A."/>
            <person name="Verjovski-Almeida S."/>
            <person name="Vettore A.L."/>
            <person name="Zago M.A."/>
            <person name="Zatz M."/>
            <person name="Meidanis J."/>
            <person name="Setubal J.C."/>
        </authorList>
    </citation>
    <scope>NUCLEOTIDE SEQUENCE [LARGE SCALE GENOMIC DNA]</scope>
    <source>
        <strain evidence="2 3">9a5c</strain>
    </source>
</reference>
<sequence length="128" mass="14104">MTHTYDLIHTSQGIPGHPSPHSLTKNAVTTQYTHDMDTAGASHHTNQATSSIRTKATWSWIGSSSRSTHHRYVAKLTTLETGPINTKQSAHINCPCSHTYTFRECVNNVQTCSGTTGDRTDLNVRILL</sequence>
<dbReference type="Proteomes" id="UP000000812">
    <property type="component" value="Chromosome"/>
</dbReference>
<dbReference type="AlphaFoldDB" id="Q9PEA9"/>
<organism evidence="2 3">
    <name type="scientific">Xylella fastidiosa (strain 9a5c)</name>
    <dbReference type="NCBI Taxonomy" id="160492"/>
    <lineage>
        <taxon>Bacteria</taxon>
        <taxon>Pseudomonadati</taxon>
        <taxon>Pseudomonadota</taxon>
        <taxon>Gammaproteobacteria</taxon>
        <taxon>Lysobacterales</taxon>
        <taxon>Lysobacteraceae</taxon>
        <taxon>Xylella</taxon>
    </lineage>
</organism>
<name>Q9PEA9_XYLFA</name>
<dbReference type="PIR" id="D82720">
    <property type="entry name" value="D82720"/>
</dbReference>
<accession>Q9PEA9</accession>
<feature type="compositionally biased region" description="Polar residues" evidence="1">
    <location>
        <begin position="1"/>
        <end position="13"/>
    </location>
</feature>
<dbReference type="KEGG" id="xfa:XF_1119"/>
<protein>
    <submittedName>
        <fullName evidence="2">Uncharacterized protein</fullName>
    </submittedName>
</protein>